<dbReference type="Gene3D" id="3.40.50.2000">
    <property type="entry name" value="Glycogen Phosphorylase B"/>
    <property type="match status" value="2"/>
</dbReference>
<evidence type="ECO:0000313" key="5">
    <source>
        <dbReference type="EMBL" id="KAL3506917.1"/>
    </source>
</evidence>
<comment type="similarity">
    <text evidence="1 3">Belongs to the UDP-glycosyltransferase family.</text>
</comment>
<dbReference type="PANTHER" id="PTHR11926:SF1560">
    <property type="entry name" value="UDP-GLYCOSYLTRANSFERASE 74E1-RELATED"/>
    <property type="match status" value="1"/>
</dbReference>
<feature type="non-terminal residue" evidence="5">
    <location>
        <position position="417"/>
    </location>
</feature>
<dbReference type="PANTHER" id="PTHR11926">
    <property type="entry name" value="GLUCOSYL/GLUCURONOSYL TRANSFERASES"/>
    <property type="match status" value="1"/>
</dbReference>
<accession>A0ABD2YKS5</accession>
<dbReference type="PROSITE" id="PS00375">
    <property type="entry name" value="UDPGT"/>
    <property type="match status" value="1"/>
</dbReference>
<dbReference type="AlphaFoldDB" id="A0ABD2YKS5"/>
<reference evidence="5 6" key="1">
    <citation type="submission" date="2024-11" db="EMBL/GenBank/DDBJ databases">
        <title>A near-complete genome assembly of Cinchona calisaya.</title>
        <authorList>
            <person name="Lian D.C."/>
            <person name="Zhao X.W."/>
            <person name="Wei L."/>
        </authorList>
    </citation>
    <scope>NUCLEOTIDE SEQUENCE [LARGE SCALE GENOMIC DNA]</scope>
    <source>
        <tissue evidence="5">Nenye</tissue>
    </source>
</reference>
<evidence type="ECO:0000256" key="3">
    <source>
        <dbReference type="RuleBase" id="RU003718"/>
    </source>
</evidence>
<evidence type="ECO:0000256" key="4">
    <source>
        <dbReference type="RuleBase" id="RU362057"/>
    </source>
</evidence>
<dbReference type="FunFam" id="3.40.50.2000:FF:000019">
    <property type="entry name" value="Glycosyltransferase"/>
    <property type="match status" value="1"/>
</dbReference>
<proteinExistence type="inferred from homology"/>
<comment type="caution">
    <text evidence="5">The sequence shown here is derived from an EMBL/GenBank/DDBJ whole genome shotgun (WGS) entry which is preliminary data.</text>
</comment>
<evidence type="ECO:0000313" key="6">
    <source>
        <dbReference type="Proteomes" id="UP001630127"/>
    </source>
</evidence>
<protein>
    <recommendedName>
        <fullName evidence="4">Glycosyltransferase</fullName>
        <ecNumber evidence="4">2.4.1.-</ecNumber>
    </recommendedName>
</protein>
<dbReference type="EMBL" id="JBJUIK010000013">
    <property type="protein sequence ID" value="KAL3506917.1"/>
    <property type="molecule type" value="Genomic_DNA"/>
</dbReference>
<gene>
    <name evidence="5" type="ORF">ACH5RR_032299</name>
</gene>
<dbReference type="InterPro" id="IPR035595">
    <property type="entry name" value="UDP_glycos_trans_CS"/>
</dbReference>
<dbReference type="InterPro" id="IPR002213">
    <property type="entry name" value="UDP_glucos_trans"/>
</dbReference>
<keyword evidence="3" id="KW-0328">Glycosyltransferase</keyword>
<sequence>MENIGSKLHVLAIPLPLQGHANPMLQFCKRLASKGVMITLITVTSANILVQQTFNSIKIEYIPDDGNEDVGAADAAERVDDFLQRFNIAVTNNLAKTVEEKASSGHPVKVILYDSMMAWILEILQKLGIKGAAFFTQACAVCSIYNHIHNGTLKLPLETSDILLPSLPLLKSTDLPSFVYDPCAYPNVLDVVLSQNIILQKADWLFFNSFEKLENEVVSWLANRYPIKTIGPTIPSIYVDKRLKEDKDYTLNLFKPNTEASIKWLDSKEFGSVVYVSFGSLSDLEENQMQEIACGLLRSNCNFLWVVRSSEESKVPSNLMSEAQARGLIVNWCPQLEVLAHQAVGCFMTHCGWNSTIEALSIGVPMVTMPVWIDQTTNAKFIVDIWEVGVRVKANEKGIVTREEVEMTIKEIMHGEK</sequence>
<dbReference type="GO" id="GO:0016757">
    <property type="term" value="F:glycosyltransferase activity"/>
    <property type="evidence" value="ECO:0007669"/>
    <property type="project" value="UniProtKB-KW"/>
</dbReference>
<dbReference type="Proteomes" id="UP001630127">
    <property type="component" value="Unassembled WGS sequence"/>
</dbReference>
<keyword evidence="2 3" id="KW-0808">Transferase</keyword>
<dbReference type="CDD" id="cd03784">
    <property type="entry name" value="GT1_Gtf-like"/>
    <property type="match status" value="1"/>
</dbReference>
<organism evidence="5 6">
    <name type="scientific">Cinchona calisaya</name>
    <dbReference type="NCBI Taxonomy" id="153742"/>
    <lineage>
        <taxon>Eukaryota</taxon>
        <taxon>Viridiplantae</taxon>
        <taxon>Streptophyta</taxon>
        <taxon>Embryophyta</taxon>
        <taxon>Tracheophyta</taxon>
        <taxon>Spermatophyta</taxon>
        <taxon>Magnoliopsida</taxon>
        <taxon>eudicotyledons</taxon>
        <taxon>Gunneridae</taxon>
        <taxon>Pentapetalae</taxon>
        <taxon>asterids</taxon>
        <taxon>lamiids</taxon>
        <taxon>Gentianales</taxon>
        <taxon>Rubiaceae</taxon>
        <taxon>Cinchonoideae</taxon>
        <taxon>Cinchoneae</taxon>
        <taxon>Cinchona</taxon>
    </lineage>
</organism>
<dbReference type="EC" id="2.4.1.-" evidence="4"/>
<name>A0ABD2YKS5_9GENT</name>
<dbReference type="Pfam" id="PF00201">
    <property type="entry name" value="UDPGT"/>
    <property type="match status" value="1"/>
</dbReference>
<evidence type="ECO:0000256" key="2">
    <source>
        <dbReference type="ARBA" id="ARBA00022679"/>
    </source>
</evidence>
<dbReference type="SUPFAM" id="SSF53756">
    <property type="entry name" value="UDP-Glycosyltransferase/glycogen phosphorylase"/>
    <property type="match status" value="1"/>
</dbReference>
<evidence type="ECO:0000256" key="1">
    <source>
        <dbReference type="ARBA" id="ARBA00009995"/>
    </source>
</evidence>
<keyword evidence="6" id="KW-1185">Reference proteome</keyword>